<dbReference type="InterPro" id="IPR050873">
    <property type="entry name" value="V-ATPase_V0D/AC39_subunit"/>
</dbReference>
<dbReference type="STRING" id="1797291.A2V47_04565"/>
<dbReference type="EMBL" id="MEYH01000090">
    <property type="protein sequence ID" value="OGD14192.1"/>
    <property type="molecule type" value="Genomic_DNA"/>
</dbReference>
<keyword evidence="3" id="KW-0406">Ion transport</keyword>
<reference evidence="4 5" key="1">
    <citation type="journal article" date="2016" name="Nat. Commun.">
        <title>Thousands of microbial genomes shed light on interconnected biogeochemical processes in an aquifer system.</title>
        <authorList>
            <person name="Anantharaman K."/>
            <person name="Brown C.T."/>
            <person name="Hug L.A."/>
            <person name="Sharon I."/>
            <person name="Castelle C.J."/>
            <person name="Probst A.J."/>
            <person name="Thomas B.C."/>
            <person name="Singh A."/>
            <person name="Wilkins M.J."/>
            <person name="Karaoz U."/>
            <person name="Brodie E.L."/>
            <person name="Williams K.H."/>
            <person name="Hubbard S.S."/>
            <person name="Banfield J.F."/>
        </authorList>
    </citation>
    <scope>NUCLEOTIDE SEQUENCE [LARGE SCALE GENOMIC DNA]</scope>
</reference>
<comment type="similarity">
    <text evidence="1">Belongs to the V-ATPase V0D/AC39 subunit family.</text>
</comment>
<protein>
    <recommendedName>
        <fullName evidence="6">V-type ATP synthase subunit C</fullName>
    </recommendedName>
</protein>
<dbReference type="NCBIfam" id="NF002266">
    <property type="entry name" value="PRK01198.1-2"/>
    <property type="match status" value="1"/>
</dbReference>
<sequence length="351" mass="41202">MFKYFTADTNDQEEYAFANGSVKSLEKGLLNKDILDRMIKSDDIVSALKILSESDLNDYSFDLNNPADFENSLNQELLHTYDIIKSISQVSTFNFLYFTFASKYDFHNIKILIKSKYLKKDISNELLSPIGTIDIEKLNLAVKDEKYENIPDSFKFLIKKTFSEYNKFKDPEMIDFILDKERYVMIFNKIREIEIIEAEELFLKRFININIDLNNIINCIRAKIRGEKKAFIKEFLIPEGDFKIEKIIEIYDSPLSSWFEKLIHTDYKNIVEAGVNYFQKNNSLMELEKLRDNFILNFSKIGKYITFGIEPLVGFVTAKENDIKNIRIILSGKLNKLSPDQIKERVRDTYV</sequence>
<dbReference type="InterPro" id="IPR002843">
    <property type="entry name" value="ATPase_V0-cplx_csu/dsu"/>
</dbReference>
<dbReference type="Proteomes" id="UP000177701">
    <property type="component" value="Unassembled WGS sequence"/>
</dbReference>
<accession>A0A1F5A6J3</accession>
<dbReference type="SUPFAM" id="SSF103486">
    <property type="entry name" value="V-type ATP synthase subunit C"/>
    <property type="match status" value="1"/>
</dbReference>
<dbReference type="AlphaFoldDB" id="A0A1F5A6J3"/>
<keyword evidence="2" id="KW-0813">Transport</keyword>
<organism evidence="4 5">
    <name type="scientific">Candidatus Sediminicultor quintus</name>
    <dbReference type="NCBI Taxonomy" id="1797291"/>
    <lineage>
        <taxon>Bacteria</taxon>
        <taxon>Pseudomonadati</taxon>
        <taxon>Atribacterota</taxon>
        <taxon>Candidatus Phoenicimicrobiia</taxon>
        <taxon>Candidatus Pheonicimicrobiales</taxon>
        <taxon>Candidatus Phoenicimicrobiaceae</taxon>
        <taxon>Candidatus Sediminicultor</taxon>
    </lineage>
</organism>
<gene>
    <name evidence="4" type="ORF">A2V47_04565</name>
</gene>
<dbReference type="PANTHER" id="PTHR38682">
    <property type="entry name" value="V-TYPE ATP SYNTHASE SUBUNIT C"/>
    <property type="match status" value="1"/>
</dbReference>
<dbReference type="Gene3D" id="1.10.132.50">
    <property type="entry name" value="ATP synthase (C/AC39) subunit, domain 3"/>
    <property type="match status" value="1"/>
</dbReference>
<evidence type="ECO:0000256" key="3">
    <source>
        <dbReference type="ARBA" id="ARBA00023065"/>
    </source>
</evidence>
<dbReference type="Pfam" id="PF01992">
    <property type="entry name" value="vATP-synt_AC39"/>
    <property type="match status" value="1"/>
</dbReference>
<dbReference type="InterPro" id="IPR044911">
    <property type="entry name" value="V-type_ATPase_csu/dsu_dom_3"/>
</dbReference>
<dbReference type="InterPro" id="IPR036079">
    <property type="entry name" value="ATPase_csu/dsu_sf"/>
</dbReference>
<evidence type="ECO:0000256" key="2">
    <source>
        <dbReference type="ARBA" id="ARBA00022448"/>
    </source>
</evidence>
<evidence type="ECO:0000313" key="5">
    <source>
        <dbReference type="Proteomes" id="UP000177701"/>
    </source>
</evidence>
<name>A0A1F5A6J3_9BACT</name>
<comment type="caution">
    <text evidence="4">The sequence shown here is derived from an EMBL/GenBank/DDBJ whole genome shotgun (WGS) entry which is preliminary data.</text>
</comment>
<proteinExistence type="inferred from homology"/>
<dbReference type="GO" id="GO:0046961">
    <property type="term" value="F:proton-transporting ATPase activity, rotational mechanism"/>
    <property type="evidence" value="ECO:0007669"/>
    <property type="project" value="InterPro"/>
</dbReference>
<dbReference type="Gene3D" id="1.20.1690.10">
    <property type="entry name" value="V-type ATP synthase subunit C domain"/>
    <property type="match status" value="2"/>
</dbReference>
<evidence type="ECO:0000256" key="1">
    <source>
        <dbReference type="ARBA" id="ARBA00006709"/>
    </source>
</evidence>
<evidence type="ECO:0008006" key="6">
    <source>
        <dbReference type="Google" id="ProtNLM"/>
    </source>
</evidence>
<evidence type="ECO:0000313" key="4">
    <source>
        <dbReference type="EMBL" id="OGD14192.1"/>
    </source>
</evidence>
<dbReference type="PANTHER" id="PTHR38682:SF1">
    <property type="entry name" value="V-TYPE ATP SYNTHASE SUBUNIT C"/>
    <property type="match status" value="1"/>
</dbReference>
<dbReference type="InterPro" id="IPR035067">
    <property type="entry name" value="V-type_ATPase_csu/dsu"/>
</dbReference>